<evidence type="ECO:0000256" key="4">
    <source>
        <dbReference type="SAM" id="MobiDB-lite"/>
    </source>
</evidence>
<feature type="region of interest" description="Disordered" evidence="4">
    <location>
        <begin position="217"/>
        <end position="256"/>
    </location>
</feature>
<evidence type="ECO:0000259" key="6">
    <source>
        <dbReference type="SMART" id="SM00646"/>
    </source>
</evidence>
<dbReference type="InterPro" id="IPR050695">
    <property type="entry name" value="N-acetylmuramoyl_amidase_3"/>
</dbReference>
<dbReference type="EC" id="3.5.1.28" evidence="2"/>
<keyword evidence="3" id="KW-0378">Hydrolase</keyword>
<evidence type="ECO:0000256" key="1">
    <source>
        <dbReference type="ARBA" id="ARBA00001561"/>
    </source>
</evidence>
<dbReference type="SMART" id="SM00646">
    <property type="entry name" value="Ami_3"/>
    <property type="match status" value="1"/>
</dbReference>
<evidence type="ECO:0000256" key="5">
    <source>
        <dbReference type="SAM" id="SignalP"/>
    </source>
</evidence>
<organism evidence="7 8">
    <name type="scientific">Campylobacter concisus UNSWCS</name>
    <dbReference type="NCBI Taxonomy" id="1242968"/>
    <lineage>
        <taxon>Bacteria</taxon>
        <taxon>Pseudomonadati</taxon>
        <taxon>Campylobacterota</taxon>
        <taxon>Epsilonproteobacteria</taxon>
        <taxon>Campylobacterales</taxon>
        <taxon>Campylobacteraceae</taxon>
        <taxon>Campylobacter</taxon>
    </lineage>
</organism>
<dbReference type="RefSeq" id="WP_021088022.1">
    <property type="nucleotide sequence ID" value="NZ_ANNG01000031.1"/>
</dbReference>
<dbReference type="Pfam" id="PF01520">
    <property type="entry name" value="Amidase_3"/>
    <property type="match status" value="1"/>
</dbReference>
<dbReference type="EMBL" id="ANNG01000031">
    <property type="protein sequence ID" value="ERJ27849.1"/>
    <property type="molecule type" value="Genomic_DNA"/>
</dbReference>
<keyword evidence="5" id="KW-0732">Signal</keyword>
<dbReference type="SUPFAM" id="SSF53187">
    <property type="entry name" value="Zn-dependent exopeptidases"/>
    <property type="match status" value="1"/>
</dbReference>
<proteinExistence type="predicted"/>
<dbReference type="PANTHER" id="PTHR30404">
    <property type="entry name" value="N-ACETYLMURAMOYL-L-ALANINE AMIDASE"/>
    <property type="match status" value="1"/>
</dbReference>
<dbReference type="Gene3D" id="3.40.630.40">
    <property type="entry name" value="Zn-dependent exopeptidases"/>
    <property type="match status" value="1"/>
</dbReference>
<dbReference type="GO" id="GO:0009253">
    <property type="term" value="P:peptidoglycan catabolic process"/>
    <property type="evidence" value="ECO:0007669"/>
    <property type="project" value="InterPro"/>
</dbReference>
<accession>U2GID3</accession>
<gene>
    <name evidence="7" type="ORF">UNSWCS_450</name>
</gene>
<evidence type="ECO:0000256" key="3">
    <source>
        <dbReference type="ARBA" id="ARBA00022801"/>
    </source>
</evidence>
<dbReference type="AlphaFoldDB" id="U2GID3"/>
<dbReference type="PANTHER" id="PTHR30404:SF0">
    <property type="entry name" value="N-ACETYLMURAMOYL-L-ALANINE AMIDASE AMIC"/>
    <property type="match status" value="1"/>
</dbReference>
<reference evidence="7 8" key="1">
    <citation type="journal article" date="2013" name="BMC Genomics">
        <title>Comparative genomics of Campylobacter concisus isolates reveals genetic diversity and provides insights into disease association.</title>
        <authorList>
            <person name="Deshpande N.P."/>
            <person name="Kaakoush N.O."/>
            <person name="Wilkins M.R."/>
            <person name="Mitchell H.M."/>
        </authorList>
    </citation>
    <scope>NUCLEOTIDE SEQUENCE [LARGE SCALE GENOMIC DNA]</scope>
    <source>
        <strain evidence="7 8">UNSWCS</strain>
    </source>
</reference>
<dbReference type="GO" id="GO:0030288">
    <property type="term" value="C:outer membrane-bounded periplasmic space"/>
    <property type="evidence" value="ECO:0007669"/>
    <property type="project" value="TreeGrafter"/>
</dbReference>
<dbReference type="PATRIC" id="fig|1242968.3.peg.1479"/>
<evidence type="ECO:0000256" key="2">
    <source>
        <dbReference type="ARBA" id="ARBA00011901"/>
    </source>
</evidence>
<feature type="domain" description="MurNAc-LAA" evidence="6">
    <location>
        <begin position="324"/>
        <end position="479"/>
    </location>
</feature>
<feature type="chain" id="PRO_5004628563" description="N-acetylmuramoyl-L-alanine amidase" evidence="5">
    <location>
        <begin position="18"/>
        <end position="486"/>
    </location>
</feature>
<dbReference type="Proteomes" id="UP000016620">
    <property type="component" value="Unassembled WGS sequence"/>
</dbReference>
<comment type="caution">
    <text evidence="7">The sequence shown here is derived from an EMBL/GenBank/DDBJ whole genome shotgun (WGS) entry which is preliminary data.</text>
</comment>
<evidence type="ECO:0000313" key="8">
    <source>
        <dbReference type="Proteomes" id="UP000016620"/>
    </source>
</evidence>
<dbReference type="InterPro" id="IPR002508">
    <property type="entry name" value="MurNAc-LAA_cat"/>
</dbReference>
<comment type="catalytic activity">
    <reaction evidence="1">
        <text>Hydrolyzes the link between N-acetylmuramoyl residues and L-amino acid residues in certain cell-wall glycopeptides.</text>
        <dbReference type="EC" id="3.5.1.28"/>
    </reaction>
</comment>
<sequence>MKRVLISLFLAFSFLFAATNSETFAKFDRNLMALNRSAKIKLHNDIKNIYVDAIIKNDKNTKKQALTRLITSSKALGFDSSAYIRDLNAINGVKGASAPAVSPALTLLSATKVNDTLVLKFNTKLDTARLKTSFAKQQNVYKNIMDIDGRLNGNPLTYKNFISDYIHISQYDKNTVRIIFSDKVQKTIKANATGDLLIISAQNFISNENVRAPLHKLKNKNEKPAQSAVEPNLKSEPAQSEPAQSEPVEEPLPPVAAGKFSRNKTIVIDPGHGGTDPGAVNGSLKEKTAVLGVAKKLGEILKSRGYKVYFTRSTDVFINLRSRTKFANDKMADLFVSIHANAAPNAAKAKSMHGIETFFLSPARSERSKNAAALENKSDIEEMNYFSQQTFLNVLNREKIIASNKLGIDIQKDILASARKVYAASDGSVREAPFWVLVGALMPAVLVEIGYITHPVEGEKLFDEAYQKALANGIANGIDGYFAKNR</sequence>
<protein>
    <recommendedName>
        <fullName evidence="2">N-acetylmuramoyl-L-alanine amidase</fullName>
        <ecNumber evidence="2">3.5.1.28</ecNumber>
    </recommendedName>
</protein>
<dbReference type="CDD" id="cd02696">
    <property type="entry name" value="MurNAc-LAA"/>
    <property type="match status" value="1"/>
</dbReference>
<feature type="signal peptide" evidence="5">
    <location>
        <begin position="1"/>
        <end position="17"/>
    </location>
</feature>
<dbReference type="GO" id="GO:0008745">
    <property type="term" value="F:N-acetylmuramoyl-L-alanine amidase activity"/>
    <property type="evidence" value="ECO:0007669"/>
    <property type="project" value="UniProtKB-EC"/>
</dbReference>
<evidence type="ECO:0000313" key="7">
    <source>
        <dbReference type="EMBL" id="ERJ27849.1"/>
    </source>
</evidence>
<dbReference type="FunFam" id="3.40.630.40:FF:000005">
    <property type="entry name" value="N-acetylmuramoyl-L-alanine amidase (AmiA)"/>
    <property type="match status" value="1"/>
</dbReference>
<name>U2GID3_9BACT</name>